<dbReference type="Gene3D" id="3.40.720.10">
    <property type="entry name" value="Alkaline Phosphatase, subunit A"/>
    <property type="match status" value="1"/>
</dbReference>
<reference evidence="2 3" key="1">
    <citation type="submission" date="2018-06" db="EMBL/GenBank/DDBJ databases">
        <title>Genomic Encyclopedia of Archaeal and Bacterial Type Strains, Phase II (KMG-II): from individual species to whole genera.</title>
        <authorList>
            <person name="Goeker M."/>
        </authorList>
    </citation>
    <scope>NUCLEOTIDE SEQUENCE [LARGE SCALE GENOMIC DNA]</scope>
    <source>
        <strain evidence="2 3">DSM 21851</strain>
    </source>
</reference>
<dbReference type="Proteomes" id="UP000248790">
    <property type="component" value="Unassembled WGS sequence"/>
</dbReference>
<evidence type="ECO:0000313" key="2">
    <source>
        <dbReference type="EMBL" id="RAJ91034.1"/>
    </source>
</evidence>
<dbReference type="PANTHER" id="PTHR43108:SF6">
    <property type="entry name" value="N-SULPHOGLUCOSAMINE SULPHOHYDROLASE"/>
    <property type="match status" value="1"/>
</dbReference>
<comment type="caution">
    <text evidence="2">The sequence shown here is derived from an EMBL/GenBank/DDBJ whole genome shotgun (WGS) entry which is preliminary data.</text>
</comment>
<keyword evidence="3" id="KW-1185">Reference proteome</keyword>
<dbReference type="PANTHER" id="PTHR43108">
    <property type="entry name" value="N-ACETYLGLUCOSAMINE-6-SULFATASE FAMILY MEMBER"/>
    <property type="match status" value="1"/>
</dbReference>
<sequence>MNPAFLLLSLCLFWQSKTAKTARPAPAPNIIFLLTDDQRHDALGVMGNPYIRTPNIDQMARQGILFKNAYVTTSICSVSRASILSGQYLSRHGIDDFARDFSPQALQNTYPLLLKKRGYTIGFVGKYGVGENPPEKEFDFWACNRKGQPPYEYRRPDGSLIHHTDSVAIGIHQFLNRFGKASPFCLSVSFKAPHELDGNPPTYPVQERFKSLYNDLTIPQPETADPTYWNRFPDFFRTDKNIGRERWKPLLSTNTLYQQTVKDYYRLVTGEDEVVGKLRRQLDSLGVADNTVIIYMGDNGFCLGEHGLEGKWFGFEESIRVPLIVYDPRNSAQKGRIENKIALNIDIAPTILQLAGSKVPDQMQGIDLNRMVLSKDRAFERQEFFYEHTFMGSPRLPKVEGIVRVDSKYMQYIEHGYEELYDLKADPHEKQNLASSPAYQPKLEAMRKRYAVLKKQVK</sequence>
<dbReference type="AlphaFoldDB" id="A0A327WIY1"/>
<dbReference type="CDD" id="cd16031">
    <property type="entry name" value="G6S_like"/>
    <property type="match status" value="1"/>
</dbReference>
<dbReference type="EMBL" id="QLMC01000010">
    <property type="protein sequence ID" value="RAJ91034.1"/>
    <property type="molecule type" value="Genomic_DNA"/>
</dbReference>
<protein>
    <submittedName>
        <fullName evidence="2">Arylsulfatase A-like enzyme</fullName>
    </submittedName>
</protein>
<name>A0A327WIY1_LARAB</name>
<evidence type="ECO:0000313" key="3">
    <source>
        <dbReference type="Proteomes" id="UP000248790"/>
    </source>
</evidence>
<dbReference type="Pfam" id="PF00884">
    <property type="entry name" value="Sulfatase"/>
    <property type="match status" value="1"/>
</dbReference>
<dbReference type="InterPro" id="IPR000917">
    <property type="entry name" value="Sulfatase_N"/>
</dbReference>
<dbReference type="SUPFAM" id="SSF53649">
    <property type="entry name" value="Alkaline phosphatase-like"/>
    <property type="match status" value="1"/>
</dbReference>
<feature type="domain" description="Sulfatase N-terminal" evidence="1">
    <location>
        <begin position="28"/>
        <end position="356"/>
    </location>
</feature>
<dbReference type="InterPro" id="IPR017850">
    <property type="entry name" value="Alkaline_phosphatase_core_sf"/>
</dbReference>
<dbReference type="OrthoDB" id="9789742at2"/>
<accession>A0A327WIY1</accession>
<organism evidence="2 3">
    <name type="scientific">Larkinella arboricola</name>
    <dbReference type="NCBI Taxonomy" id="643671"/>
    <lineage>
        <taxon>Bacteria</taxon>
        <taxon>Pseudomonadati</taxon>
        <taxon>Bacteroidota</taxon>
        <taxon>Cytophagia</taxon>
        <taxon>Cytophagales</taxon>
        <taxon>Spirosomataceae</taxon>
        <taxon>Larkinella</taxon>
    </lineage>
</organism>
<proteinExistence type="predicted"/>
<evidence type="ECO:0000259" key="1">
    <source>
        <dbReference type="Pfam" id="PF00884"/>
    </source>
</evidence>
<dbReference type="RefSeq" id="WP_111631376.1">
    <property type="nucleotide sequence ID" value="NZ_QLMC01000010.1"/>
</dbReference>
<gene>
    <name evidence="2" type="ORF">LX87_05375</name>
</gene>